<evidence type="ECO:0000256" key="1">
    <source>
        <dbReference type="SAM" id="MobiDB-lite"/>
    </source>
</evidence>
<organism evidence="2 3">
    <name type="scientific">Rhodocista pekingensis</name>
    <dbReference type="NCBI Taxonomy" id="201185"/>
    <lineage>
        <taxon>Bacteria</taxon>
        <taxon>Pseudomonadati</taxon>
        <taxon>Pseudomonadota</taxon>
        <taxon>Alphaproteobacteria</taxon>
        <taxon>Rhodospirillales</taxon>
        <taxon>Azospirillaceae</taxon>
        <taxon>Rhodocista</taxon>
    </lineage>
</organism>
<gene>
    <name evidence="2" type="ORF">ACFQPS_09310</name>
</gene>
<name>A0ABW2KW02_9PROT</name>
<dbReference type="Proteomes" id="UP001596456">
    <property type="component" value="Unassembled WGS sequence"/>
</dbReference>
<keyword evidence="3" id="KW-1185">Reference proteome</keyword>
<evidence type="ECO:0000313" key="2">
    <source>
        <dbReference type="EMBL" id="MFC7333358.1"/>
    </source>
</evidence>
<feature type="region of interest" description="Disordered" evidence="1">
    <location>
        <begin position="23"/>
        <end position="46"/>
    </location>
</feature>
<sequence length="103" mass="11065">MPAVSRSRLLVLPPAAVPALAEPALRPGRAPDRPRTAPVDDPFSGHGLAEVGSMRMGMGWAFEGDALSLDLTPEAARYRLRSRIELDTGDVVDRVMLGVVMPF</sequence>
<evidence type="ECO:0000313" key="3">
    <source>
        <dbReference type="Proteomes" id="UP001596456"/>
    </source>
</evidence>
<dbReference type="EMBL" id="JBHTCM010000010">
    <property type="protein sequence ID" value="MFC7333358.1"/>
    <property type="molecule type" value="Genomic_DNA"/>
</dbReference>
<proteinExistence type="predicted"/>
<dbReference type="RefSeq" id="WP_377358391.1">
    <property type="nucleotide sequence ID" value="NZ_JBHTCM010000010.1"/>
</dbReference>
<reference evidence="3" key="1">
    <citation type="journal article" date="2019" name="Int. J. Syst. Evol. Microbiol.">
        <title>The Global Catalogue of Microorganisms (GCM) 10K type strain sequencing project: providing services to taxonomists for standard genome sequencing and annotation.</title>
        <authorList>
            <consortium name="The Broad Institute Genomics Platform"/>
            <consortium name="The Broad Institute Genome Sequencing Center for Infectious Disease"/>
            <person name="Wu L."/>
            <person name="Ma J."/>
        </authorList>
    </citation>
    <scope>NUCLEOTIDE SEQUENCE [LARGE SCALE GENOMIC DNA]</scope>
    <source>
        <strain evidence="3">CGMCC 1.16275</strain>
    </source>
</reference>
<comment type="caution">
    <text evidence="2">The sequence shown here is derived from an EMBL/GenBank/DDBJ whole genome shotgun (WGS) entry which is preliminary data.</text>
</comment>
<protein>
    <submittedName>
        <fullName evidence="2">Uncharacterized protein</fullName>
    </submittedName>
</protein>
<accession>A0ABW2KW02</accession>